<accession>A0A1R3GAZ0</accession>
<gene>
    <name evidence="1" type="ORF">COLO4_36094</name>
</gene>
<reference evidence="2" key="1">
    <citation type="submission" date="2013-09" db="EMBL/GenBank/DDBJ databases">
        <title>Corchorus olitorius genome sequencing.</title>
        <authorList>
            <person name="Alam M."/>
            <person name="Haque M.S."/>
            <person name="Islam M.S."/>
            <person name="Emdad E.M."/>
            <person name="Islam M.M."/>
            <person name="Ahmed B."/>
            <person name="Halim A."/>
            <person name="Hossen Q.M.M."/>
            <person name="Hossain M.Z."/>
            <person name="Ahmed R."/>
            <person name="Khan M.M."/>
            <person name="Islam R."/>
            <person name="Rashid M.M."/>
            <person name="Khan S.A."/>
            <person name="Rahman M.S."/>
            <person name="Alam M."/>
            <person name="Yahiya A.S."/>
            <person name="Khan M.S."/>
            <person name="Azam M.S."/>
            <person name="Haque T."/>
            <person name="Lashkar M.Z.H."/>
            <person name="Akhand A.I."/>
            <person name="Morshed G."/>
            <person name="Roy S."/>
            <person name="Uddin K.S."/>
            <person name="Rabeya T."/>
            <person name="Hossain A.S."/>
            <person name="Chowdhury A."/>
            <person name="Snigdha A.R."/>
            <person name="Mortoza M.S."/>
            <person name="Matin S.A."/>
            <person name="Hoque S.M.E."/>
            <person name="Islam M.K."/>
            <person name="Roy D.K."/>
            <person name="Haider R."/>
            <person name="Moosa M.M."/>
            <person name="Elias S.M."/>
            <person name="Hasan A.M."/>
            <person name="Jahan S."/>
            <person name="Shafiuddin M."/>
            <person name="Mahmood N."/>
            <person name="Shommy N.S."/>
        </authorList>
    </citation>
    <scope>NUCLEOTIDE SEQUENCE [LARGE SCALE GENOMIC DNA]</scope>
    <source>
        <strain evidence="2">cv. O-4</strain>
    </source>
</reference>
<evidence type="ECO:0000313" key="2">
    <source>
        <dbReference type="Proteomes" id="UP000187203"/>
    </source>
</evidence>
<keyword evidence="2" id="KW-1185">Reference proteome</keyword>
<organism evidence="1 2">
    <name type="scientific">Corchorus olitorius</name>
    <dbReference type="NCBI Taxonomy" id="93759"/>
    <lineage>
        <taxon>Eukaryota</taxon>
        <taxon>Viridiplantae</taxon>
        <taxon>Streptophyta</taxon>
        <taxon>Embryophyta</taxon>
        <taxon>Tracheophyta</taxon>
        <taxon>Spermatophyta</taxon>
        <taxon>Magnoliopsida</taxon>
        <taxon>eudicotyledons</taxon>
        <taxon>Gunneridae</taxon>
        <taxon>Pentapetalae</taxon>
        <taxon>rosids</taxon>
        <taxon>malvids</taxon>
        <taxon>Malvales</taxon>
        <taxon>Malvaceae</taxon>
        <taxon>Grewioideae</taxon>
        <taxon>Apeibeae</taxon>
        <taxon>Corchorus</taxon>
    </lineage>
</organism>
<sequence>MSISSSTSSTVVMPTLSNLSTKLVDSVVLRISDLLLMLCDKIQGSNGAVEGYRIRLRLPLLERLGWRKMTFWWCLRLILIFWPP</sequence>
<name>A0A1R3GAZ0_9ROSI</name>
<comment type="caution">
    <text evidence="1">The sequence shown here is derived from an EMBL/GenBank/DDBJ whole genome shotgun (WGS) entry which is preliminary data.</text>
</comment>
<dbReference type="Proteomes" id="UP000187203">
    <property type="component" value="Unassembled WGS sequence"/>
</dbReference>
<dbReference type="AlphaFoldDB" id="A0A1R3GAZ0"/>
<proteinExistence type="predicted"/>
<dbReference type="EMBL" id="AWUE01022999">
    <property type="protein sequence ID" value="OMO55269.1"/>
    <property type="molecule type" value="Genomic_DNA"/>
</dbReference>
<protein>
    <submittedName>
        <fullName evidence="1">Conserved oligomeric Golgi complex component</fullName>
    </submittedName>
</protein>
<evidence type="ECO:0000313" key="1">
    <source>
        <dbReference type="EMBL" id="OMO55269.1"/>
    </source>
</evidence>